<dbReference type="Proteomes" id="UP000887580">
    <property type="component" value="Unplaced"/>
</dbReference>
<proteinExistence type="predicted"/>
<evidence type="ECO:0000313" key="1">
    <source>
        <dbReference type="Proteomes" id="UP000887580"/>
    </source>
</evidence>
<accession>A0AC35GB85</accession>
<reference evidence="2" key="1">
    <citation type="submission" date="2022-11" db="UniProtKB">
        <authorList>
            <consortium name="WormBaseParasite"/>
        </authorList>
    </citation>
    <scope>IDENTIFICATION</scope>
</reference>
<name>A0AC35GB85_9BILA</name>
<protein>
    <submittedName>
        <fullName evidence="2">Adenosine 3'-phospho 5'-phosphosulfate transporter 2</fullName>
    </submittedName>
</protein>
<dbReference type="WBParaSite" id="PS1159_v2.g2986.t1">
    <property type="protein sequence ID" value="PS1159_v2.g2986.t1"/>
    <property type="gene ID" value="PS1159_v2.g2986"/>
</dbReference>
<sequence length="231" mass="25516">MGLSNASTGYLNYPTQIIFKCCKLIPVLIGGILIQGKKYGFLDIFAAILMTLGLILFSLGDSQVSPNLNPKGYIMISVALIADAIIGNVQEKSMKHYGAQNNEVVLFSYSIGCIYIFAILFITGELTDGFEFYLKDPWQIYGYSVIFSLLGYAGINVVLTLIRISGALTTVTVTTARKAVTIIISFLLFSKPFTFIYVWSGLLVLAAIYMNLYNKNKTQMNAVIASRLHRL</sequence>
<organism evidence="1 2">
    <name type="scientific">Panagrolaimus sp. PS1159</name>
    <dbReference type="NCBI Taxonomy" id="55785"/>
    <lineage>
        <taxon>Eukaryota</taxon>
        <taxon>Metazoa</taxon>
        <taxon>Ecdysozoa</taxon>
        <taxon>Nematoda</taxon>
        <taxon>Chromadorea</taxon>
        <taxon>Rhabditida</taxon>
        <taxon>Tylenchina</taxon>
        <taxon>Panagrolaimomorpha</taxon>
        <taxon>Panagrolaimoidea</taxon>
        <taxon>Panagrolaimidae</taxon>
        <taxon>Panagrolaimus</taxon>
    </lineage>
</organism>
<evidence type="ECO:0000313" key="2">
    <source>
        <dbReference type="WBParaSite" id="PS1159_v2.g2986.t1"/>
    </source>
</evidence>